<accession>A0ACC1NG17</accession>
<protein>
    <submittedName>
        <fullName evidence="1">Uncharacterized protein</fullName>
    </submittedName>
</protein>
<comment type="caution">
    <text evidence="1">The sequence shown here is derived from an EMBL/GenBank/DDBJ whole genome shotgun (WGS) entry which is preliminary data.</text>
</comment>
<organism evidence="1 2">
    <name type="scientific">Xylaria curta</name>
    <dbReference type="NCBI Taxonomy" id="42375"/>
    <lineage>
        <taxon>Eukaryota</taxon>
        <taxon>Fungi</taxon>
        <taxon>Dikarya</taxon>
        <taxon>Ascomycota</taxon>
        <taxon>Pezizomycotina</taxon>
        <taxon>Sordariomycetes</taxon>
        <taxon>Xylariomycetidae</taxon>
        <taxon>Xylariales</taxon>
        <taxon>Xylariaceae</taxon>
        <taxon>Xylaria</taxon>
    </lineage>
</organism>
<sequence length="279" mass="30976">MEADELYARQLAEHYDNVGAYEARTTNRGPGGQYRRQATGLKPNEMYDREHNFIDDDLPVITENIRKGFLETQTKVNSWFTNLKKKIDGEYDSEEDESQPSKHRPHGGLGRRSGEGSRQSTDYHRYDADPQVLSDDFAGMRLNPDGRPAHEQQSNNPNLNKPLPNANYAKPDSRKVAFRDSVEDIGPYDASPKIRPKDSAASPPPGKQSKWQPLSAVEPNPIAENDPFSLGDSEDEKDSKGGSKEIKLEDAERLKAATADAMADSLVGSSAKTTDGKKE</sequence>
<proteinExistence type="predicted"/>
<dbReference type="EMBL" id="JAPDGR010001988">
    <property type="protein sequence ID" value="KAJ2978277.1"/>
    <property type="molecule type" value="Genomic_DNA"/>
</dbReference>
<evidence type="ECO:0000313" key="2">
    <source>
        <dbReference type="Proteomes" id="UP001143856"/>
    </source>
</evidence>
<reference evidence="1" key="1">
    <citation type="submission" date="2022-10" db="EMBL/GenBank/DDBJ databases">
        <title>Genome Sequence of Xylaria curta.</title>
        <authorList>
            <person name="Buettner E."/>
        </authorList>
    </citation>
    <scope>NUCLEOTIDE SEQUENCE</scope>
    <source>
        <strain evidence="1">Babe10</strain>
    </source>
</reference>
<name>A0ACC1NG17_9PEZI</name>
<evidence type="ECO:0000313" key="1">
    <source>
        <dbReference type="EMBL" id="KAJ2978277.1"/>
    </source>
</evidence>
<gene>
    <name evidence="1" type="ORF">NUW58_g7548</name>
</gene>
<keyword evidence="2" id="KW-1185">Reference proteome</keyword>
<dbReference type="Proteomes" id="UP001143856">
    <property type="component" value="Unassembled WGS sequence"/>
</dbReference>